<reference evidence="2 3" key="1">
    <citation type="journal article" date="2016" name="Nat. Commun.">
        <title>Thousands of microbial genomes shed light on interconnected biogeochemical processes in an aquifer system.</title>
        <authorList>
            <person name="Anantharaman K."/>
            <person name="Brown C.T."/>
            <person name="Hug L.A."/>
            <person name="Sharon I."/>
            <person name="Castelle C.J."/>
            <person name="Probst A.J."/>
            <person name="Thomas B.C."/>
            <person name="Singh A."/>
            <person name="Wilkins M.J."/>
            <person name="Karaoz U."/>
            <person name="Brodie E.L."/>
            <person name="Williams K.H."/>
            <person name="Hubbard S.S."/>
            <person name="Banfield J.F."/>
        </authorList>
    </citation>
    <scope>NUCLEOTIDE SEQUENCE [LARGE SCALE GENOMIC DNA]</scope>
</reference>
<dbReference type="GO" id="GO:0006487">
    <property type="term" value="P:protein N-linked glycosylation"/>
    <property type="evidence" value="ECO:0007669"/>
    <property type="project" value="TreeGrafter"/>
</dbReference>
<proteinExistence type="predicted"/>
<organism evidence="2 3">
    <name type="scientific">Candidatus Woesebacteria bacterium RIFOXYB1_FULL_38_16</name>
    <dbReference type="NCBI Taxonomy" id="1802538"/>
    <lineage>
        <taxon>Bacteria</taxon>
        <taxon>Candidatus Woeseibacteriota</taxon>
    </lineage>
</organism>
<dbReference type="Pfam" id="PF00535">
    <property type="entry name" value="Glycos_transf_2"/>
    <property type="match status" value="1"/>
</dbReference>
<protein>
    <recommendedName>
        <fullName evidence="1">Glycosyltransferase 2-like domain-containing protein</fullName>
    </recommendedName>
</protein>
<gene>
    <name evidence="2" type="ORF">A2382_00450</name>
</gene>
<feature type="domain" description="Glycosyltransferase 2-like" evidence="1">
    <location>
        <begin position="7"/>
        <end position="168"/>
    </location>
</feature>
<accession>A0A1F8CSH0</accession>
<evidence type="ECO:0000313" key="2">
    <source>
        <dbReference type="EMBL" id="OGM79240.1"/>
    </source>
</evidence>
<dbReference type="EMBL" id="MGHY01000018">
    <property type="protein sequence ID" value="OGM79240.1"/>
    <property type="molecule type" value="Genomic_DNA"/>
</dbReference>
<name>A0A1F8CSH0_9BACT</name>
<evidence type="ECO:0000259" key="1">
    <source>
        <dbReference type="Pfam" id="PF00535"/>
    </source>
</evidence>
<dbReference type="STRING" id="1802538.A2382_00450"/>
<dbReference type="Proteomes" id="UP000178999">
    <property type="component" value="Unassembled WGS sequence"/>
</dbReference>
<dbReference type="InterPro" id="IPR001173">
    <property type="entry name" value="Glyco_trans_2-like"/>
</dbReference>
<dbReference type="PANTHER" id="PTHR10859">
    <property type="entry name" value="GLYCOSYL TRANSFERASE"/>
    <property type="match status" value="1"/>
</dbReference>
<dbReference type="AlphaFoldDB" id="A0A1F8CSH0"/>
<dbReference type="PANTHER" id="PTHR10859:SF91">
    <property type="entry name" value="DOLICHYL-PHOSPHATE BETA-GLUCOSYLTRANSFERASE"/>
    <property type="match status" value="1"/>
</dbReference>
<dbReference type="InterPro" id="IPR029044">
    <property type="entry name" value="Nucleotide-diphossugar_trans"/>
</dbReference>
<dbReference type="Gene3D" id="3.90.550.10">
    <property type="entry name" value="Spore Coat Polysaccharide Biosynthesis Protein SpsA, Chain A"/>
    <property type="match status" value="1"/>
</dbReference>
<sequence length="254" mass="29187">MKKTFLTVIIPCYNEEANLHRGVLKEVYDYLKGKSFKWEVLISDDGSSDKSREIIEEQVKKYAKFKLLANPHGGKPAALNSGLKRAKGKYVLFIDMDQSTPIRELDKLLPYTKKDYGAIIGSRGLTRKDFPLYRKLGAVVFAGFRKALILPEITDTQCGFKLFERQVVTHAFPMLEFFKVKEKITGWTVTSYDVELLYLVKKMGVKIKEVVVRWVDRDTSDSKGGGVSRYIKESRGMFAQILRVKMNQYRGLYD</sequence>
<comment type="caution">
    <text evidence="2">The sequence shown here is derived from an EMBL/GenBank/DDBJ whole genome shotgun (WGS) entry which is preliminary data.</text>
</comment>
<evidence type="ECO:0000313" key="3">
    <source>
        <dbReference type="Proteomes" id="UP000178999"/>
    </source>
</evidence>
<dbReference type="SUPFAM" id="SSF53448">
    <property type="entry name" value="Nucleotide-diphospho-sugar transferases"/>
    <property type="match status" value="1"/>
</dbReference>